<dbReference type="PANTHER" id="PTHR31676">
    <property type="entry name" value="T31J12.3 PROTEIN-RELATED"/>
    <property type="match status" value="1"/>
</dbReference>
<dbReference type="Proteomes" id="UP000515124">
    <property type="component" value="Unplaced"/>
</dbReference>
<dbReference type="PANTHER" id="PTHR31676:SF196">
    <property type="entry name" value="DUF538 FAMILY PROTEIN"/>
    <property type="match status" value="1"/>
</dbReference>
<evidence type="ECO:0000313" key="2">
    <source>
        <dbReference type="RefSeq" id="XP_021805194.1"/>
    </source>
</evidence>
<accession>A0A6P5RQC8</accession>
<keyword evidence="1" id="KW-1185">Reference proteome</keyword>
<dbReference type="SUPFAM" id="SSF141562">
    <property type="entry name" value="At5g01610-like"/>
    <property type="match status" value="1"/>
</dbReference>
<protein>
    <submittedName>
        <fullName evidence="2">Uncharacterized protein LOC110749397</fullName>
    </submittedName>
</protein>
<organism evidence="1 2">
    <name type="scientific">Prunus avium</name>
    <name type="common">Cherry</name>
    <name type="synonym">Cerasus avium</name>
    <dbReference type="NCBI Taxonomy" id="42229"/>
    <lineage>
        <taxon>Eukaryota</taxon>
        <taxon>Viridiplantae</taxon>
        <taxon>Streptophyta</taxon>
        <taxon>Embryophyta</taxon>
        <taxon>Tracheophyta</taxon>
        <taxon>Spermatophyta</taxon>
        <taxon>Magnoliopsida</taxon>
        <taxon>eudicotyledons</taxon>
        <taxon>Gunneridae</taxon>
        <taxon>Pentapetalae</taxon>
        <taxon>rosids</taxon>
        <taxon>fabids</taxon>
        <taxon>Rosales</taxon>
        <taxon>Rosaceae</taxon>
        <taxon>Amygdaloideae</taxon>
        <taxon>Amygdaleae</taxon>
        <taxon>Prunus</taxon>
    </lineage>
</organism>
<gene>
    <name evidence="2" type="primary">LOC110749397</name>
</gene>
<name>A0A6P5RQC8_PRUAV</name>
<dbReference type="InterPro" id="IPR007493">
    <property type="entry name" value="DUF538"/>
</dbReference>
<dbReference type="Gene3D" id="2.30.240.10">
    <property type="entry name" value="At5g01610-like"/>
    <property type="match status" value="1"/>
</dbReference>
<dbReference type="AlphaFoldDB" id="A0A6P5RQC8"/>
<evidence type="ECO:0000313" key="1">
    <source>
        <dbReference type="Proteomes" id="UP000515124"/>
    </source>
</evidence>
<dbReference type="GeneID" id="110749397"/>
<dbReference type="KEGG" id="pavi:110749397"/>
<sequence length="207" mass="22918">MSSPLFARLTHSPSNQTPPTKLLQDWEFMASFSQSHTRKPTSPLMVFPSALLLIILSSSAYGDDTLSAYEMLQQYDFPIGLLPKGVTGYELDRDTGNFKAYFNGTCSFSLENSYQLRYRSTITGVLSKDRLKNLKGVSVKVLFFWIDIVEVVRNGDELQFSVGIVSADFSIDNFEESPQCGCGFACQQLVSSGAVPSHSVRALIKSN</sequence>
<dbReference type="InterPro" id="IPR036758">
    <property type="entry name" value="At5g01610-like"/>
</dbReference>
<dbReference type="Pfam" id="PF04398">
    <property type="entry name" value="DUF538"/>
    <property type="match status" value="1"/>
</dbReference>
<dbReference type="RefSeq" id="XP_021805194.1">
    <property type="nucleotide sequence ID" value="XM_021949502.1"/>
</dbReference>
<proteinExistence type="predicted"/>
<reference evidence="2" key="1">
    <citation type="submission" date="2025-08" db="UniProtKB">
        <authorList>
            <consortium name="RefSeq"/>
        </authorList>
    </citation>
    <scope>IDENTIFICATION</scope>
</reference>